<proteinExistence type="predicted"/>
<gene>
    <name evidence="2" type="ORF">CDAR_386491</name>
</gene>
<evidence type="ECO:0000256" key="1">
    <source>
        <dbReference type="SAM" id="MobiDB-lite"/>
    </source>
</evidence>
<dbReference type="AlphaFoldDB" id="A0AAV4QH07"/>
<dbReference type="EMBL" id="BPLQ01004355">
    <property type="protein sequence ID" value="GIY07527.1"/>
    <property type="molecule type" value="Genomic_DNA"/>
</dbReference>
<dbReference type="Proteomes" id="UP001054837">
    <property type="component" value="Unassembled WGS sequence"/>
</dbReference>
<feature type="region of interest" description="Disordered" evidence="1">
    <location>
        <begin position="59"/>
        <end position="85"/>
    </location>
</feature>
<accession>A0AAV4QH07</accession>
<evidence type="ECO:0000313" key="2">
    <source>
        <dbReference type="EMBL" id="GIY07527.1"/>
    </source>
</evidence>
<comment type="caution">
    <text evidence="2">The sequence shown here is derived from an EMBL/GenBank/DDBJ whole genome shotgun (WGS) entry which is preliminary data.</text>
</comment>
<name>A0AAV4QH07_9ARAC</name>
<organism evidence="2 3">
    <name type="scientific">Caerostris darwini</name>
    <dbReference type="NCBI Taxonomy" id="1538125"/>
    <lineage>
        <taxon>Eukaryota</taxon>
        <taxon>Metazoa</taxon>
        <taxon>Ecdysozoa</taxon>
        <taxon>Arthropoda</taxon>
        <taxon>Chelicerata</taxon>
        <taxon>Arachnida</taxon>
        <taxon>Araneae</taxon>
        <taxon>Araneomorphae</taxon>
        <taxon>Entelegynae</taxon>
        <taxon>Araneoidea</taxon>
        <taxon>Araneidae</taxon>
        <taxon>Caerostris</taxon>
    </lineage>
</organism>
<protein>
    <submittedName>
        <fullName evidence="2">Uncharacterized protein</fullName>
    </submittedName>
</protein>
<keyword evidence="3" id="KW-1185">Reference proteome</keyword>
<evidence type="ECO:0000313" key="3">
    <source>
        <dbReference type="Proteomes" id="UP001054837"/>
    </source>
</evidence>
<reference evidence="2 3" key="1">
    <citation type="submission" date="2021-06" db="EMBL/GenBank/DDBJ databases">
        <title>Caerostris darwini draft genome.</title>
        <authorList>
            <person name="Kono N."/>
            <person name="Arakawa K."/>
        </authorList>
    </citation>
    <scope>NUCLEOTIDE SEQUENCE [LARGE SCALE GENOMIC DNA]</scope>
</reference>
<sequence length="85" mass="9356">MSNCPKRSPITIPSHQEACASLPLRAPTVLSSSFVNNISLFTSCVYRRSKRERRKFPLAVGPCPLRSDTPANDIGARDPQTAFSH</sequence>